<feature type="compositionally biased region" description="Acidic residues" evidence="5">
    <location>
        <begin position="166"/>
        <end position="177"/>
    </location>
</feature>
<evidence type="ECO:0000259" key="6">
    <source>
        <dbReference type="PROSITE" id="PS51265"/>
    </source>
</evidence>
<protein>
    <submittedName>
        <fullName evidence="7">Protein dbf4</fullName>
    </submittedName>
</protein>
<dbReference type="Proteomes" id="UP001150062">
    <property type="component" value="Unassembled WGS sequence"/>
</dbReference>
<evidence type="ECO:0000256" key="1">
    <source>
        <dbReference type="ARBA" id="ARBA00022723"/>
    </source>
</evidence>
<keyword evidence="1" id="KW-0479">Metal-binding</keyword>
<dbReference type="InterPro" id="IPR038545">
    <property type="entry name" value="Znf_DBF_sf"/>
</dbReference>
<dbReference type="InterPro" id="IPR006572">
    <property type="entry name" value="Znf_DBF"/>
</dbReference>
<evidence type="ECO:0000313" key="8">
    <source>
        <dbReference type="Proteomes" id="UP001150062"/>
    </source>
</evidence>
<dbReference type="PROSITE" id="PS51265">
    <property type="entry name" value="ZF_DBF4"/>
    <property type="match status" value="1"/>
</dbReference>
<dbReference type="Gene3D" id="6.10.250.3410">
    <property type="entry name" value="DBF zinc finger"/>
    <property type="match status" value="1"/>
</dbReference>
<dbReference type="Pfam" id="PF07535">
    <property type="entry name" value="zf-DBF"/>
    <property type="match status" value="1"/>
</dbReference>
<feature type="region of interest" description="Disordered" evidence="5">
    <location>
        <begin position="298"/>
        <end position="322"/>
    </location>
</feature>
<comment type="caution">
    <text evidence="7">The sequence shown here is derived from an EMBL/GenBank/DDBJ whole genome shotgun (WGS) entry which is preliminary data.</text>
</comment>
<name>A0ABQ8X9T8_9EUKA</name>
<organism evidence="7 8">
    <name type="scientific">Anaeramoeba flamelloides</name>
    <dbReference type="NCBI Taxonomy" id="1746091"/>
    <lineage>
        <taxon>Eukaryota</taxon>
        <taxon>Metamonada</taxon>
        <taxon>Anaeramoebidae</taxon>
        <taxon>Anaeramoeba</taxon>
    </lineage>
</organism>
<keyword evidence="2 4" id="KW-0863">Zinc-finger</keyword>
<evidence type="ECO:0000256" key="4">
    <source>
        <dbReference type="PROSITE-ProRule" id="PRU00600"/>
    </source>
</evidence>
<feature type="compositionally biased region" description="Basic and acidic residues" evidence="5">
    <location>
        <begin position="128"/>
        <end position="137"/>
    </location>
</feature>
<gene>
    <name evidence="7" type="ORF">M0813_07679</name>
</gene>
<evidence type="ECO:0000313" key="7">
    <source>
        <dbReference type="EMBL" id="KAJ6229451.1"/>
    </source>
</evidence>
<accession>A0ABQ8X9T8</accession>
<feature type="compositionally biased region" description="Low complexity" evidence="5">
    <location>
        <begin position="147"/>
        <end position="158"/>
    </location>
</feature>
<sequence length="338" mass="40101">MGETVEEEKKKKNATNLGKKIIKNKKKKGGFCGNCKKKYPNLKRHLKSQTHRNFSSNENNFQKIDRFFTELSNQNLEQSQSISSLTCPKHSQILNQNKKTIKRKKEKDKDKATTRNGNNAIKNNVDISENKDKHENWDDNGNDNDNDNYNNNGNNINEKNNKMDRNEDEDEDEDEDEEKKKNVQNIFEFSENFFELNNIGFPNTNIDNSNTTPKIENKNEEFNSFKNLSENFPLFKQTEQIETETIDDPIILFDDNTFDWKGDNLDFSNSDDDFIEDFHPIHFKEINLKKKDKIHLLKKKKKKKKKNKKKRKKTKKRIIWKKKKQMENKTNTVLKQEL</sequence>
<feature type="region of interest" description="Disordered" evidence="5">
    <location>
        <begin position="80"/>
        <end position="181"/>
    </location>
</feature>
<evidence type="ECO:0000256" key="2">
    <source>
        <dbReference type="ARBA" id="ARBA00022771"/>
    </source>
</evidence>
<evidence type="ECO:0000256" key="5">
    <source>
        <dbReference type="SAM" id="MobiDB-lite"/>
    </source>
</evidence>
<keyword evidence="3" id="KW-0862">Zinc</keyword>
<keyword evidence="8" id="KW-1185">Reference proteome</keyword>
<feature type="domain" description="DBF4-type" evidence="6">
    <location>
        <begin position="25"/>
        <end position="74"/>
    </location>
</feature>
<dbReference type="SMART" id="SM00586">
    <property type="entry name" value="ZnF_DBF"/>
    <property type="match status" value="1"/>
</dbReference>
<evidence type="ECO:0000256" key="3">
    <source>
        <dbReference type="ARBA" id="ARBA00022833"/>
    </source>
</evidence>
<feature type="compositionally biased region" description="Polar residues" evidence="5">
    <location>
        <begin position="114"/>
        <end position="127"/>
    </location>
</feature>
<dbReference type="EMBL" id="JAOAOG010000320">
    <property type="protein sequence ID" value="KAJ6229451.1"/>
    <property type="molecule type" value="Genomic_DNA"/>
</dbReference>
<reference evidence="7" key="1">
    <citation type="submission" date="2022-08" db="EMBL/GenBank/DDBJ databases">
        <title>Novel sulfate-reducing endosymbionts in the free-living metamonad Anaeramoeba.</title>
        <authorList>
            <person name="Jerlstrom-Hultqvist J."/>
            <person name="Cepicka I."/>
            <person name="Gallot-Lavallee L."/>
            <person name="Salas-Leiva D."/>
            <person name="Curtis B.A."/>
            <person name="Zahonova K."/>
            <person name="Pipaliya S."/>
            <person name="Dacks J."/>
            <person name="Roger A.J."/>
        </authorList>
    </citation>
    <scope>NUCLEOTIDE SEQUENCE</scope>
    <source>
        <strain evidence="7">Schooner1</strain>
    </source>
</reference>
<proteinExistence type="predicted"/>